<protein>
    <submittedName>
        <fullName evidence="1">Uncharacterized protein</fullName>
    </submittedName>
</protein>
<dbReference type="Proteomes" id="UP000236333">
    <property type="component" value="Unassembled WGS sequence"/>
</dbReference>
<evidence type="ECO:0000313" key="2">
    <source>
        <dbReference type="Proteomes" id="UP000236333"/>
    </source>
</evidence>
<evidence type="ECO:0000313" key="1">
    <source>
        <dbReference type="EMBL" id="PNH02700.1"/>
    </source>
</evidence>
<keyword evidence="2" id="KW-1185">Reference proteome</keyword>
<accession>A0A2J7ZR25</accession>
<reference evidence="1 2" key="1">
    <citation type="journal article" date="2017" name="Mol. Biol. Evol.">
        <title>The 4-celled Tetrabaena socialis nuclear genome reveals the essential components for genetic control of cell number at the origin of multicellularity in the volvocine lineage.</title>
        <authorList>
            <person name="Featherston J."/>
            <person name="Arakaki Y."/>
            <person name="Hanschen E.R."/>
            <person name="Ferris P.J."/>
            <person name="Michod R.E."/>
            <person name="Olson B.J.S.C."/>
            <person name="Nozaki H."/>
            <person name="Durand P.M."/>
        </authorList>
    </citation>
    <scope>NUCLEOTIDE SEQUENCE [LARGE SCALE GENOMIC DNA]</scope>
    <source>
        <strain evidence="1 2">NIES-571</strain>
    </source>
</reference>
<dbReference type="EMBL" id="PGGS01000608">
    <property type="protein sequence ID" value="PNH02700.1"/>
    <property type="molecule type" value="Genomic_DNA"/>
</dbReference>
<sequence>MTLGPSAASPPDASCSTCSCVMARSKAATRNFRRAPLMRPSSPYSLNRQLLCRSRAWVYTSATRSSRVPMCPASPSASTMTCPVTTSAAARLGPRP</sequence>
<proteinExistence type="predicted"/>
<comment type="caution">
    <text evidence="1">The sequence shown here is derived from an EMBL/GenBank/DDBJ whole genome shotgun (WGS) entry which is preliminary data.</text>
</comment>
<gene>
    <name evidence="1" type="ORF">TSOC_011294</name>
</gene>
<organism evidence="1 2">
    <name type="scientific">Tetrabaena socialis</name>
    <dbReference type="NCBI Taxonomy" id="47790"/>
    <lineage>
        <taxon>Eukaryota</taxon>
        <taxon>Viridiplantae</taxon>
        <taxon>Chlorophyta</taxon>
        <taxon>core chlorophytes</taxon>
        <taxon>Chlorophyceae</taxon>
        <taxon>CS clade</taxon>
        <taxon>Chlamydomonadales</taxon>
        <taxon>Tetrabaenaceae</taxon>
        <taxon>Tetrabaena</taxon>
    </lineage>
</organism>
<name>A0A2J7ZR25_9CHLO</name>
<dbReference type="AlphaFoldDB" id="A0A2J7ZR25"/>